<feature type="domain" description="VWFA" evidence="9">
    <location>
        <begin position="251"/>
        <end position="479"/>
    </location>
</feature>
<feature type="transmembrane region" description="Helical" evidence="6">
    <location>
        <begin position="1534"/>
        <end position="1554"/>
    </location>
</feature>
<dbReference type="Gene3D" id="1.10.287.70">
    <property type="match status" value="2"/>
</dbReference>
<gene>
    <name evidence="10" type="ORF">PBIL07802_LOCUS11659</name>
</gene>
<organism evidence="10">
    <name type="scientific">Palpitomonas bilix</name>
    <dbReference type="NCBI Taxonomy" id="652834"/>
    <lineage>
        <taxon>Eukaryota</taxon>
        <taxon>Eukaryota incertae sedis</taxon>
    </lineage>
</organism>
<feature type="transmembrane region" description="Helical" evidence="6">
    <location>
        <begin position="1413"/>
        <end position="1437"/>
    </location>
</feature>
<dbReference type="GO" id="GO:0005509">
    <property type="term" value="F:calcium ion binding"/>
    <property type="evidence" value="ECO:0007669"/>
    <property type="project" value="InterPro"/>
</dbReference>
<dbReference type="Gene3D" id="3.40.50.410">
    <property type="entry name" value="von Willebrand factor, type A domain"/>
    <property type="match status" value="1"/>
</dbReference>
<evidence type="ECO:0000256" key="2">
    <source>
        <dbReference type="ARBA" id="ARBA00022692"/>
    </source>
</evidence>
<evidence type="ECO:0000256" key="3">
    <source>
        <dbReference type="ARBA" id="ARBA00022989"/>
    </source>
</evidence>
<keyword evidence="4 6" id="KW-0472">Membrane</keyword>
<feature type="region of interest" description="Disordered" evidence="5">
    <location>
        <begin position="2147"/>
        <end position="2216"/>
    </location>
</feature>
<evidence type="ECO:0000256" key="7">
    <source>
        <dbReference type="SAM" id="SignalP"/>
    </source>
</evidence>
<dbReference type="GO" id="GO:0016020">
    <property type="term" value="C:membrane"/>
    <property type="evidence" value="ECO:0007669"/>
    <property type="project" value="UniProtKB-SubCell"/>
</dbReference>
<evidence type="ECO:0000259" key="9">
    <source>
        <dbReference type="PROSITE" id="PS50234"/>
    </source>
</evidence>
<keyword evidence="2 6" id="KW-0812">Transmembrane</keyword>
<keyword evidence="7" id="KW-0732">Signal</keyword>
<feature type="transmembrane region" description="Helical" evidence="6">
    <location>
        <begin position="1921"/>
        <end position="1941"/>
    </location>
</feature>
<evidence type="ECO:0000259" key="8">
    <source>
        <dbReference type="PROSITE" id="PS50222"/>
    </source>
</evidence>
<dbReference type="InterPro" id="IPR027359">
    <property type="entry name" value="Volt_channel_dom_sf"/>
</dbReference>
<dbReference type="InterPro" id="IPR002035">
    <property type="entry name" value="VWF_A"/>
</dbReference>
<dbReference type="SMART" id="SM00327">
    <property type="entry name" value="VWA"/>
    <property type="match status" value="1"/>
</dbReference>
<feature type="region of interest" description="Disordered" evidence="5">
    <location>
        <begin position="2087"/>
        <end position="2110"/>
    </location>
</feature>
<sequence>MLAAKKAFIVIYFVLTLLVAVSTSISDEEFAAFAKELEKKLSAMESDAGMTRIEESVSRELEKVPRVPLLGGALLAEHKASEAAVVSIFKKGQNYVRKVARIIGEEASNSSLQYVPCSSVDGRAWSDIDISFDEANLPVVKSSEVSLNRLTMTIGSMLSTDEHGVHIASDAQLYTRDGAIAVCRSKNAIETAGAEIRVDDDWQAFNYIYFGHYSGVTRWWPGLYWRSSDMAANYDARERPWYVGALAVPRTFILMLDVSSTTSNEALVGDGRTRLEDSVDGIIALINTLDSRSSVAIVLFNETITTSPLTSTGAAPAMNPRNKKALKTFLRSSAVSGGSSNIASAMDKAGEISSLSQADSSCETLFILITDGVPTLSEQVRSSSALVNRASLLLSNSSIPARMHVVSIGPGRDDRLLRSLSCAGQGVRVQLNKGESLKSAVLSLQSSDKSFSPPDNVEAFMNGSVSDDTTLTSLYLDALGTGLLVSVTKPVYKSDGTVYGVAALDVSLAYISEAMQESKRSLISTQFIVNRVGSVAYYPLAHFDSGAASFEDSTVLALETQRLAPSGVALLKRTIEDMMIEITNSNAPKSTIVAERSVAFDRITPLFAWEGQRRGLVVSPGNFTLIGTPFQVNTANGSADALFFFSLFDPLEVEDSLEWSENTQVFNCSLFSSTFIYAGLLSSPYPSVPSSPSYSSTAKRSDTWQISPKKVGKQNSGVGGKNKYEGASKHDNVGGLGWDAGVKEHKTAATAYAEGQCSISSFLSSALVTLMPDVSVAQGVYGVTVFHRFSSGVITIARSSYDMESSLTMCSNSGISSTTAALFQSCTYGAISSACAWKGRRLIGASKEDGSFSTFLAHTDESEHIMWGLQVDLLAVVVYAAKRLQASLNTTSSNEDNGDVYLLSADGIILSSTLTLSTGERVGEGQHIVEDNDFRDVYAEEDGSATTTSSTGTETTTVDTRTRGKCIGRALVECGLLRAVNVSQIVDIESNKCDGNNAFRAGGLYFAFVLRPNVVETCGSLKVYNMNETSSIVLVDPLRVLGDACTSAAEDVEPPVYYLSEDPLLKVPEGFCQKYNRASEEVLDTTLRLETASSCAASTRETNLLLLLLLGIFVFGVLFVASRHARIVSVPRATKVKPFESDSRMSMSSDADRGGKVSLMKALFMRLKRTSRMRVFWEETSELISREQLKTLQPLSEGDRDEMILSLVIDRVDKEIDSAFEKAVQGSGKLKGISFDQDSPKHTLAALSTPRKEGGTWNGVLPGQHSSDDLHALSAVPLPQVRSNSEIGVGGSPKGGRHVSLQQRAVDPRKNLKKRGTFIEMTRDVQHLHSVRDELVRVFLHNAIQGAPPRTRGLYGIRLRLYWVQKSTLYRVILSLAVMLQLALLFFEAPSSSMPTPNLHSSRMLGQLLTPEYVVFGLLVIETICTSLTLIDLILSVINYSFRCFCGSVFGGVHFTAVLLLCIDVVLAWFFGCSAGMVESGTGDLTRGFGCAVGWNGYPRWSRVLRPILILNLSSGVREEMVKLIRVMPKLFDVSILLAYTLAIFALFFTSIFASRVQSSPFGIPDFDSFSESMSTLYVFISGPGTFSRVVGVTGGERGLIMLVLAMYVIGALYLFSNITAVTLDAYGEVSREMQMRKIVMHRKCLFAAFRIFTKGREGTKRNKDDMGKDDWEQIVRTIQPSTDALDAAALFELADEDLSGSISPLEFVEIFDVLRSKKVITSYSRWELFLKKFSAASRATMSRNSKFLNLAGKVQSSIQKVISSPIYSEIVVLSIILYGIVLVLDLELSGETDVRGISLSLQTRTTLLSIAQTALVTWMVLELFLHLLGSGLRRFATDTVVLFDLIVLFCAIVSLVPFGESGLFGGFLYSDQVTEELFLVRQTVEMFVSLRTLKLILTIGRYQRFLRASYYAIPGVMRTVAVMLMLFYIFVVLAMEFLAGRYRSLDTDRPDFNSAGEAFILTWQLLVGAEWGDAMREAERGIGRGIRVMFILFNLLAAKILLNVLVSVFFRSFERVKQIEKLNKKREECRLELQKIKERHRQERRASQLSKEARSDEKRNSVTTEDISEGGVGVGKLLESKVEGETSLAASPRVPLHSPSAGSGGDIEMGERKSDLLVNVSVTPADGVVVGSKTSTILVARKRSTEGDGFLSGSDSLTPPSGAVGEPSAHTVAGQHDRSRKLSAGTTDPSPVPPSPASREPSSNEVSHSSGEERK</sequence>
<dbReference type="PROSITE" id="PS50234">
    <property type="entry name" value="VWFA"/>
    <property type="match status" value="1"/>
</dbReference>
<dbReference type="SUPFAM" id="SSF53300">
    <property type="entry name" value="vWA-like"/>
    <property type="match status" value="1"/>
</dbReference>
<feature type="signal peptide" evidence="7">
    <location>
        <begin position="1"/>
        <end position="24"/>
    </location>
</feature>
<dbReference type="Gene3D" id="3.30.450.20">
    <property type="entry name" value="PAS domain"/>
    <property type="match status" value="1"/>
</dbReference>
<feature type="transmembrane region" description="Helical" evidence="6">
    <location>
        <begin position="1600"/>
        <end position="1627"/>
    </location>
</feature>
<dbReference type="Pfam" id="PF00520">
    <property type="entry name" value="Ion_trans"/>
    <property type="match status" value="2"/>
</dbReference>
<proteinExistence type="predicted"/>
<feature type="transmembrane region" description="Helical" evidence="6">
    <location>
        <begin position="1841"/>
        <end position="1859"/>
    </location>
</feature>
<feature type="transmembrane region" description="Helical" evidence="6">
    <location>
        <begin position="1991"/>
        <end position="2011"/>
    </location>
</feature>
<feature type="transmembrane region" description="Helical" evidence="6">
    <location>
        <begin position="1807"/>
        <end position="1829"/>
    </location>
</feature>
<dbReference type="PANTHER" id="PTHR46726">
    <property type="entry name" value="TWO PORE CHANNEL 3"/>
    <property type="match status" value="1"/>
</dbReference>
<feature type="region of interest" description="Disordered" evidence="5">
    <location>
        <begin position="2042"/>
        <end position="2069"/>
    </location>
</feature>
<evidence type="ECO:0000256" key="1">
    <source>
        <dbReference type="ARBA" id="ARBA00004141"/>
    </source>
</evidence>
<evidence type="ECO:0000256" key="4">
    <source>
        <dbReference type="ARBA" id="ARBA00023136"/>
    </source>
</evidence>
<name>A0A7S3D800_9EUKA</name>
<feature type="compositionally biased region" description="Polar residues" evidence="5">
    <location>
        <begin position="2201"/>
        <end position="2210"/>
    </location>
</feature>
<dbReference type="Gene3D" id="1.20.120.350">
    <property type="entry name" value="Voltage-gated potassium channels. Chain C"/>
    <property type="match status" value="1"/>
</dbReference>
<feature type="compositionally biased region" description="Basic and acidic residues" evidence="5">
    <location>
        <begin position="2042"/>
        <end position="2061"/>
    </location>
</feature>
<evidence type="ECO:0000256" key="5">
    <source>
        <dbReference type="SAM" id="MobiDB-lite"/>
    </source>
</evidence>
<feature type="transmembrane region" description="Helical" evidence="6">
    <location>
        <begin position="1449"/>
        <end position="1471"/>
    </location>
</feature>
<feature type="chain" id="PRO_5031571371" description="Calmodulin" evidence="7">
    <location>
        <begin position="25"/>
        <end position="2216"/>
    </location>
</feature>
<dbReference type="InterPro" id="IPR005821">
    <property type="entry name" value="Ion_trans_dom"/>
</dbReference>
<feature type="transmembrane region" description="Helical" evidence="6">
    <location>
        <begin position="1104"/>
        <end position="1122"/>
    </location>
</feature>
<dbReference type="GO" id="GO:0005216">
    <property type="term" value="F:monoatomic ion channel activity"/>
    <property type="evidence" value="ECO:0007669"/>
    <property type="project" value="InterPro"/>
</dbReference>
<dbReference type="InterPro" id="IPR002048">
    <property type="entry name" value="EF_hand_dom"/>
</dbReference>
<reference evidence="10" key="1">
    <citation type="submission" date="2021-01" db="EMBL/GenBank/DDBJ databases">
        <authorList>
            <person name="Corre E."/>
            <person name="Pelletier E."/>
            <person name="Niang G."/>
            <person name="Scheremetjew M."/>
            <person name="Finn R."/>
            <person name="Kale V."/>
            <person name="Holt S."/>
            <person name="Cochrane G."/>
            <person name="Meng A."/>
            <person name="Brown T."/>
            <person name="Cohen L."/>
        </authorList>
    </citation>
    <scope>NUCLEOTIDE SEQUENCE</scope>
    <source>
        <strain evidence="10">NIES-2562</strain>
    </source>
</reference>
<dbReference type="PROSITE" id="PS50222">
    <property type="entry name" value="EF_HAND_2"/>
    <property type="match status" value="1"/>
</dbReference>
<dbReference type="PANTHER" id="PTHR46726:SF1">
    <property type="entry name" value="TWO-PORE CALCIUM CHANNEL 3"/>
    <property type="match status" value="1"/>
</dbReference>
<feature type="domain" description="EF-hand" evidence="8">
    <location>
        <begin position="1683"/>
        <end position="1718"/>
    </location>
</feature>
<dbReference type="InterPro" id="IPR036465">
    <property type="entry name" value="vWFA_dom_sf"/>
</dbReference>
<feature type="transmembrane region" description="Helical" evidence="6">
    <location>
        <begin position="1767"/>
        <end position="1787"/>
    </location>
</feature>
<evidence type="ECO:0000256" key="6">
    <source>
        <dbReference type="SAM" id="Phobius"/>
    </source>
</evidence>
<dbReference type="EMBL" id="HBIB01018002">
    <property type="protein sequence ID" value="CAE0249460.1"/>
    <property type="molecule type" value="Transcribed_RNA"/>
</dbReference>
<keyword evidence="3 6" id="KW-1133">Transmembrane helix</keyword>
<protein>
    <recommendedName>
        <fullName evidence="11">Calmodulin</fullName>
    </recommendedName>
</protein>
<evidence type="ECO:0000313" key="10">
    <source>
        <dbReference type="EMBL" id="CAE0249460.1"/>
    </source>
</evidence>
<comment type="subcellular location">
    <subcellularLocation>
        <location evidence="1">Membrane</location>
        <topology evidence="1">Multi-pass membrane protein</topology>
    </subcellularLocation>
</comment>
<accession>A0A7S3D800</accession>
<dbReference type="CDD" id="cd00198">
    <property type="entry name" value="vWFA"/>
    <property type="match status" value="1"/>
</dbReference>
<evidence type="ECO:0008006" key="11">
    <source>
        <dbReference type="Google" id="ProtNLM"/>
    </source>
</evidence>
<dbReference type="SUPFAM" id="SSF81324">
    <property type="entry name" value="Voltage-gated potassium channels"/>
    <property type="match status" value="1"/>
</dbReference>